<proteinExistence type="predicted"/>
<dbReference type="OrthoDB" id="5090100at2"/>
<organism evidence="1 2">
    <name type="scientific">Paenibacillus durus ATCC 35681</name>
    <dbReference type="NCBI Taxonomy" id="1333534"/>
    <lineage>
        <taxon>Bacteria</taxon>
        <taxon>Bacillati</taxon>
        <taxon>Bacillota</taxon>
        <taxon>Bacilli</taxon>
        <taxon>Bacillales</taxon>
        <taxon>Paenibacillaceae</taxon>
        <taxon>Paenibacillus</taxon>
    </lineage>
</organism>
<accession>A0A0F7F9W3</accession>
<sequence length="320" mass="36334">MSLCISASKPYEHYLCVDTAISFTFNGIVYRDVKGSDKKIIIIDNEAYFFSGDLELVTNLQERFKKQTDRSFEKLTQLAIQLFDQYSEDDDELAFSKYGFDKKGLAYCQFTNNHLNFKPTDRYYGHKNNSFVTYGKNMKKASELLDLKTVHITPEYFIPIYEALADEAVGGEVIVYHLTRTKWGMTEKIKLNEPDTINKLDIQRLKRHYGFYGHGDSAIPFVSMGEGDGVVVSAAGKNISGVAEMLKPSGSYQIIYRSSNYAHERRLLLKDEGIELSVESGDLILGHDVGSFIKLKSNGDIELKAQGRIFFNGQEFSFND</sequence>
<evidence type="ECO:0000313" key="2">
    <source>
        <dbReference type="Proteomes" id="UP000034189"/>
    </source>
</evidence>
<dbReference type="PATRIC" id="fig|1333534.5.peg.2710"/>
<gene>
    <name evidence="1" type="ORF">VK70_12280</name>
</gene>
<name>A0A0F7F9W3_PAEDU</name>
<dbReference type="Proteomes" id="UP000034189">
    <property type="component" value="Chromosome"/>
</dbReference>
<evidence type="ECO:0000313" key="1">
    <source>
        <dbReference type="EMBL" id="AKG35257.1"/>
    </source>
</evidence>
<reference evidence="1 2" key="2">
    <citation type="journal article" date="2016" name="Genome Announc.">
        <title>Genome Sequence of a Gram-Positive Diazotroph, Paenibacillus durus Type Strain ATCC 35681.</title>
        <authorList>
            <person name="Halim M.A."/>
            <person name="Rahman A.Y."/>
            <person name="Sim K.S."/>
            <person name="Yam H.C."/>
            <person name="Rahim A.A."/>
            <person name="Ghazali A.H."/>
            <person name="Najimudin N."/>
        </authorList>
    </citation>
    <scope>NUCLEOTIDE SEQUENCE [LARGE SCALE GENOMIC DNA]</scope>
    <source>
        <strain evidence="1 2">ATCC 35681</strain>
    </source>
</reference>
<protein>
    <submittedName>
        <fullName evidence="1">Uncharacterized protein</fullName>
    </submittedName>
</protein>
<reference evidence="1 2" key="1">
    <citation type="submission" date="2015-03" db="EMBL/GenBank/DDBJ databases">
        <authorList>
            <person name="Abdul Halim M."/>
        </authorList>
    </citation>
    <scope>NUCLEOTIDE SEQUENCE [LARGE SCALE GENOMIC DNA]</scope>
    <source>
        <strain evidence="1 2">ATCC 35681</strain>
    </source>
</reference>
<dbReference type="EMBL" id="CP011114">
    <property type="protein sequence ID" value="AKG35257.1"/>
    <property type="molecule type" value="Genomic_DNA"/>
</dbReference>
<dbReference type="RefSeq" id="WP_025698401.1">
    <property type="nucleotide sequence ID" value="NZ_ASQQ01000600.1"/>
</dbReference>
<dbReference type="AlphaFoldDB" id="A0A0F7F9W3"/>
<dbReference type="HOGENOM" id="CLU_868320_0_0_9"/>